<keyword evidence="2" id="KW-1185">Reference proteome</keyword>
<gene>
    <name evidence="1" type="ordered locus">Ccur_08620</name>
</gene>
<dbReference type="Proteomes" id="UP000000954">
    <property type="component" value="Chromosome"/>
</dbReference>
<proteinExistence type="predicted"/>
<accession>C7MNS4</accession>
<dbReference type="KEGG" id="ccu:Ccur_08620"/>
<evidence type="ECO:0000313" key="2">
    <source>
        <dbReference type="Proteomes" id="UP000000954"/>
    </source>
</evidence>
<name>C7MNS4_CRYCD</name>
<dbReference type="EMBL" id="CP001682">
    <property type="protein sequence ID" value="ACU94564.1"/>
    <property type="molecule type" value="Genomic_DNA"/>
</dbReference>
<organism evidence="1 2">
    <name type="scientific">Cryptobacterium curtum (strain ATCC 700683 / DSM 15641 / CCUG 43107 / 12-3)</name>
    <dbReference type="NCBI Taxonomy" id="469378"/>
    <lineage>
        <taxon>Bacteria</taxon>
        <taxon>Bacillati</taxon>
        <taxon>Actinomycetota</taxon>
        <taxon>Coriobacteriia</taxon>
        <taxon>Eggerthellales</taxon>
        <taxon>Eggerthellaceae</taxon>
        <taxon>Cryptobacterium</taxon>
    </lineage>
</organism>
<protein>
    <submittedName>
        <fullName evidence="1">Uncharacterized protein</fullName>
    </submittedName>
</protein>
<reference evidence="1 2" key="1">
    <citation type="journal article" date="2009" name="Stand. Genomic Sci.">
        <title>Complete genome sequence of Cryptobacterium curtum type strain (12-3).</title>
        <authorList>
            <person name="Mavrommatis K."/>
            <person name="Pukall R."/>
            <person name="Rohde C."/>
            <person name="Chen F."/>
            <person name="Sims D."/>
            <person name="Brettin T."/>
            <person name="Kuske C."/>
            <person name="Detter J.C."/>
            <person name="Han C."/>
            <person name="Lapidus A."/>
            <person name="Copeland A."/>
            <person name="Glavina Del Rio T."/>
            <person name="Nolan M."/>
            <person name="Lucas S."/>
            <person name="Tice H."/>
            <person name="Cheng J.F."/>
            <person name="Bruce D."/>
            <person name="Goodwin L."/>
            <person name="Pitluck S."/>
            <person name="Ovchinnikova G."/>
            <person name="Pati A."/>
            <person name="Ivanova N."/>
            <person name="Chen A."/>
            <person name="Palaniappan K."/>
            <person name="Chain P."/>
            <person name="D'haeseleer P."/>
            <person name="Goker M."/>
            <person name="Bristow J."/>
            <person name="Eisen J.A."/>
            <person name="Markowitz V."/>
            <person name="Hugenholtz P."/>
            <person name="Rohde M."/>
            <person name="Klenk H.P."/>
            <person name="Kyrpides N.C."/>
        </authorList>
    </citation>
    <scope>NUCLEOTIDE SEQUENCE [LARGE SCALE GENOMIC DNA]</scope>
    <source>
        <strain evidence="2">ATCC 700683 / DSM 15641 / 12-3</strain>
    </source>
</reference>
<dbReference type="HOGENOM" id="CLU_3416728_0_0_11"/>
<evidence type="ECO:0000313" key="1">
    <source>
        <dbReference type="EMBL" id="ACU94564.1"/>
    </source>
</evidence>
<sequence>MLALGGFYVKLYNSRFEAQEEDGLEA</sequence>
<dbReference type="AlphaFoldDB" id="C7MNS4"/>